<evidence type="ECO:0000313" key="7">
    <source>
        <dbReference type="Proteomes" id="UP000738325"/>
    </source>
</evidence>
<protein>
    <recommendedName>
        <fullName evidence="5">Carbonic anhydrase</fullName>
        <ecNumber evidence="5">4.2.1.1</ecNumber>
    </recommendedName>
    <alternativeName>
        <fullName evidence="5">Carbonate dehydratase</fullName>
    </alternativeName>
</protein>
<evidence type="ECO:0000256" key="1">
    <source>
        <dbReference type="ARBA" id="ARBA00006217"/>
    </source>
</evidence>
<feature type="binding site" evidence="4">
    <location>
        <position position="45"/>
    </location>
    <ligand>
        <name>Zn(2+)</name>
        <dbReference type="ChEBI" id="CHEBI:29105"/>
    </ligand>
</feature>
<sequence length="165" mass="17420">MAANVFAELMARNIKFAQNHTAPPPLSVMAAAVRASGVGTVVISCSDPRLNPYQVFGVDPSIKGLTMVRNAGGRALDSIRTISALQAIGNPRTIVVMHHTDCGMIHYNDEAIRKALLEFAPQEKATIEASKFGEITGSPGTKIIGVKYDLNSGVCTQVLEGVAGN</sequence>
<dbReference type="PANTHER" id="PTHR43175">
    <property type="entry name" value="CARBONIC ANHYDRASE"/>
    <property type="match status" value="1"/>
</dbReference>
<evidence type="ECO:0000313" key="6">
    <source>
        <dbReference type="EMBL" id="KAG0314367.1"/>
    </source>
</evidence>
<evidence type="ECO:0000256" key="3">
    <source>
        <dbReference type="ARBA" id="ARBA00022833"/>
    </source>
</evidence>
<gene>
    <name evidence="6" type="ORF">BGZ99_008196</name>
</gene>
<keyword evidence="7" id="KW-1185">Reference proteome</keyword>
<comment type="caution">
    <text evidence="6">The sequence shown here is derived from an EMBL/GenBank/DDBJ whole genome shotgun (WGS) entry which is preliminary data.</text>
</comment>
<keyword evidence="2 4" id="KW-0479">Metal-binding</keyword>
<dbReference type="SUPFAM" id="SSF53056">
    <property type="entry name" value="beta-carbonic anhydrase, cab"/>
    <property type="match status" value="1"/>
</dbReference>
<dbReference type="OrthoDB" id="10248475at2759"/>
<dbReference type="Proteomes" id="UP000738325">
    <property type="component" value="Unassembled WGS sequence"/>
</dbReference>
<dbReference type="EC" id="4.2.1.1" evidence="5"/>
<dbReference type="AlphaFoldDB" id="A0A9P6RAA2"/>
<organism evidence="6 7">
    <name type="scientific">Dissophora globulifera</name>
    <dbReference type="NCBI Taxonomy" id="979702"/>
    <lineage>
        <taxon>Eukaryota</taxon>
        <taxon>Fungi</taxon>
        <taxon>Fungi incertae sedis</taxon>
        <taxon>Mucoromycota</taxon>
        <taxon>Mortierellomycotina</taxon>
        <taxon>Mortierellomycetes</taxon>
        <taxon>Mortierellales</taxon>
        <taxon>Mortierellaceae</taxon>
        <taxon>Dissophora</taxon>
    </lineage>
</organism>
<comment type="function">
    <text evidence="5">Reversible hydration of carbon dioxide.</text>
</comment>
<accession>A0A9P6RAA2</accession>
<dbReference type="Pfam" id="PF00484">
    <property type="entry name" value="Pro_CA"/>
    <property type="match status" value="1"/>
</dbReference>
<comment type="cofactor">
    <cofactor evidence="4">
        <name>Zn(2+)</name>
        <dbReference type="ChEBI" id="CHEBI:29105"/>
    </cofactor>
    <text evidence="4">Binds 1 zinc ion per subunit.</text>
</comment>
<keyword evidence="3 4" id="KW-0862">Zinc</keyword>
<dbReference type="GO" id="GO:0008270">
    <property type="term" value="F:zinc ion binding"/>
    <property type="evidence" value="ECO:0007669"/>
    <property type="project" value="UniProtKB-UniRule"/>
</dbReference>
<keyword evidence="5" id="KW-0456">Lyase</keyword>
<evidence type="ECO:0000256" key="2">
    <source>
        <dbReference type="ARBA" id="ARBA00022723"/>
    </source>
</evidence>
<comment type="catalytic activity">
    <reaction evidence="5">
        <text>hydrogencarbonate + H(+) = CO2 + H2O</text>
        <dbReference type="Rhea" id="RHEA:10748"/>
        <dbReference type="ChEBI" id="CHEBI:15377"/>
        <dbReference type="ChEBI" id="CHEBI:15378"/>
        <dbReference type="ChEBI" id="CHEBI:16526"/>
        <dbReference type="ChEBI" id="CHEBI:17544"/>
        <dbReference type="EC" id="4.2.1.1"/>
    </reaction>
</comment>
<proteinExistence type="inferred from homology"/>
<dbReference type="InterPro" id="IPR001765">
    <property type="entry name" value="Carbonic_anhydrase"/>
</dbReference>
<feature type="binding site" evidence="4">
    <location>
        <position position="99"/>
    </location>
    <ligand>
        <name>Zn(2+)</name>
        <dbReference type="ChEBI" id="CHEBI:29105"/>
    </ligand>
</feature>
<dbReference type="GO" id="GO:0004089">
    <property type="term" value="F:carbonate dehydratase activity"/>
    <property type="evidence" value="ECO:0007669"/>
    <property type="project" value="UniProtKB-UniRule"/>
</dbReference>
<name>A0A9P6RAA2_9FUNG</name>
<dbReference type="PANTHER" id="PTHR43175:SF3">
    <property type="entry name" value="CARBON DISULFIDE HYDROLASE"/>
    <property type="match status" value="1"/>
</dbReference>
<dbReference type="SMART" id="SM00947">
    <property type="entry name" value="Pro_CA"/>
    <property type="match status" value="1"/>
</dbReference>
<dbReference type="EMBL" id="JAAAIP010000620">
    <property type="protein sequence ID" value="KAG0314367.1"/>
    <property type="molecule type" value="Genomic_DNA"/>
</dbReference>
<dbReference type="Gene3D" id="3.40.1050.10">
    <property type="entry name" value="Carbonic anhydrase"/>
    <property type="match status" value="1"/>
</dbReference>
<comment type="similarity">
    <text evidence="1 5">Belongs to the beta-class carbonic anhydrase family.</text>
</comment>
<evidence type="ECO:0000256" key="5">
    <source>
        <dbReference type="RuleBase" id="RU003956"/>
    </source>
</evidence>
<feature type="binding site" evidence="4">
    <location>
        <position position="102"/>
    </location>
    <ligand>
        <name>Zn(2+)</name>
        <dbReference type="ChEBI" id="CHEBI:29105"/>
    </ligand>
</feature>
<feature type="binding site" evidence="4">
    <location>
        <position position="47"/>
    </location>
    <ligand>
        <name>Zn(2+)</name>
        <dbReference type="ChEBI" id="CHEBI:29105"/>
    </ligand>
</feature>
<dbReference type="InterPro" id="IPR036874">
    <property type="entry name" value="Carbonic_anhydrase_sf"/>
</dbReference>
<evidence type="ECO:0000256" key="4">
    <source>
        <dbReference type="PIRSR" id="PIRSR601765-1"/>
    </source>
</evidence>
<reference evidence="6" key="1">
    <citation type="journal article" date="2020" name="Fungal Divers.">
        <title>Resolving the Mortierellaceae phylogeny through synthesis of multi-gene phylogenetics and phylogenomics.</title>
        <authorList>
            <person name="Vandepol N."/>
            <person name="Liber J."/>
            <person name="Desiro A."/>
            <person name="Na H."/>
            <person name="Kennedy M."/>
            <person name="Barry K."/>
            <person name="Grigoriev I.V."/>
            <person name="Miller A.N."/>
            <person name="O'Donnell K."/>
            <person name="Stajich J.E."/>
            <person name="Bonito G."/>
        </authorList>
    </citation>
    <scope>NUCLEOTIDE SEQUENCE</scope>
    <source>
        <strain evidence="6">REB-010B</strain>
    </source>
</reference>